<feature type="transmembrane region" description="Helical" evidence="8">
    <location>
        <begin position="432"/>
        <end position="453"/>
    </location>
</feature>
<dbReference type="InterPro" id="IPR045069">
    <property type="entry name" value="MATE_euk"/>
</dbReference>
<evidence type="ECO:0000256" key="8">
    <source>
        <dbReference type="SAM" id="Phobius"/>
    </source>
</evidence>
<protein>
    <recommendedName>
        <fullName evidence="13">Multidrug and toxin extrusion protein</fullName>
    </recommendedName>
</protein>
<dbReference type="GO" id="GO:0005886">
    <property type="term" value="C:plasma membrane"/>
    <property type="evidence" value="ECO:0007669"/>
    <property type="project" value="UniProtKB-SubCell"/>
</dbReference>
<dbReference type="Proteomes" id="UP000626109">
    <property type="component" value="Unassembled WGS sequence"/>
</dbReference>
<keyword evidence="12" id="KW-1185">Reference proteome</keyword>
<keyword evidence="3" id="KW-0813">Transport</keyword>
<dbReference type="NCBIfam" id="TIGR00797">
    <property type="entry name" value="matE"/>
    <property type="match status" value="1"/>
</dbReference>
<evidence type="ECO:0000313" key="10">
    <source>
        <dbReference type="EMBL" id="CAE8647426.1"/>
    </source>
</evidence>
<accession>A0A813IAL2</accession>
<evidence type="ECO:0000256" key="4">
    <source>
        <dbReference type="ARBA" id="ARBA00022475"/>
    </source>
</evidence>
<proteinExistence type="inferred from homology"/>
<feature type="transmembrane region" description="Helical" evidence="8">
    <location>
        <begin position="210"/>
        <end position="228"/>
    </location>
</feature>
<dbReference type="Pfam" id="PF01554">
    <property type="entry name" value="MatE"/>
    <property type="match status" value="2"/>
</dbReference>
<keyword evidence="7 8" id="KW-0472">Membrane</keyword>
<feature type="transmembrane region" description="Helical" evidence="8">
    <location>
        <begin position="116"/>
        <end position="134"/>
    </location>
</feature>
<dbReference type="InterPro" id="IPR048279">
    <property type="entry name" value="MdtK-like"/>
</dbReference>
<evidence type="ECO:0000256" key="1">
    <source>
        <dbReference type="ARBA" id="ARBA00004651"/>
    </source>
</evidence>
<evidence type="ECO:0000256" key="6">
    <source>
        <dbReference type="ARBA" id="ARBA00022989"/>
    </source>
</evidence>
<dbReference type="PANTHER" id="PTHR11206">
    <property type="entry name" value="MULTIDRUG RESISTANCE PROTEIN"/>
    <property type="match status" value="1"/>
</dbReference>
<evidence type="ECO:0000313" key="11">
    <source>
        <dbReference type="Proteomes" id="UP000626109"/>
    </source>
</evidence>
<feature type="transmembrane region" description="Helical" evidence="8">
    <location>
        <begin position="146"/>
        <end position="163"/>
    </location>
</feature>
<dbReference type="PIRSF" id="PIRSF006603">
    <property type="entry name" value="DinF"/>
    <property type="match status" value="1"/>
</dbReference>
<sequence length="486" mass="53194">MDVPVVPDGRDPQDTQPELMRDIMLVIKLAVPNIISWLMGFITESINIFFIGRTGDDAELAAIGLGNMMQNCIALSVAFGFSNALDTFVSQASGAQQYDLCAVYLQRCRVLMSIQLIWMVPLLWFSEAILVGMGQDVRVATHAGSYNRATVFGLFFIFQFQAVQKYLQNQGHVKAPAVIAGACSVLHIAWCSIFIVHFRLGNYGAGLANVVTWMLEFALGTGYLWYVAPELKQTRRSVLFIRRQALAFQGLRQYLNLGIPTVLALCSEWWFWEICALIVGYLGPTPLAAHVATMNVVAICFMVVLGIGASAAQLVGAALGAGRPKQAWRYCWVCVALNLVCWSVMALCLVFGAKPIAFAYTKEPAVSDVVEVLVRIFAVIGFLDSTQNIMGGVLRGVGRQRMAAIMYCISYYVVMTPLSVLLGFPLDLGIYGIWYSMGIGTGLMCVGFSVILCKMDWQLLAVEASDRLLQDSADALALVDPCSCTP</sequence>
<dbReference type="EMBL" id="CAJNNW010005434">
    <property type="protein sequence ID" value="CAE8647426.1"/>
    <property type="molecule type" value="Genomic_DNA"/>
</dbReference>
<dbReference type="EMBL" id="CAJNNV010029629">
    <property type="protein sequence ID" value="CAE8629329.1"/>
    <property type="molecule type" value="Genomic_DNA"/>
</dbReference>
<dbReference type="OrthoDB" id="436321at2759"/>
<feature type="transmembrane region" description="Helical" evidence="8">
    <location>
        <begin position="23"/>
        <end position="43"/>
    </location>
</feature>
<dbReference type="AlphaFoldDB" id="A0A813IAL2"/>
<dbReference type="InterPro" id="IPR002528">
    <property type="entry name" value="MATE_fam"/>
</dbReference>
<dbReference type="GO" id="GO:0015297">
    <property type="term" value="F:antiporter activity"/>
    <property type="evidence" value="ECO:0007669"/>
    <property type="project" value="InterPro"/>
</dbReference>
<name>A0A813IAL2_POLGL</name>
<dbReference type="GO" id="GO:0042910">
    <property type="term" value="F:xenobiotic transmembrane transporter activity"/>
    <property type="evidence" value="ECO:0007669"/>
    <property type="project" value="InterPro"/>
</dbReference>
<dbReference type="CDD" id="cd13132">
    <property type="entry name" value="MATE_eukaryotic"/>
    <property type="match status" value="1"/>
</dbReference>
<keyword evidence="6 8" id="KW-1133">Transmembrane helix</keyword>
<evidence type="ECO:0000256" key="5">
    <source>
        <dbReference type="ARBA" id="ARBA00022692"/>
    </source>
</evidence>
<comment type="similarity">
    <text evidence="2">Belongs to the multi antimicrobial extrusion (MATE) (TC 2.A.66.1) family.</text>
</comment>
<feature type="transmembrane region" description="Helical" evidence="8">
    <location>
        <begin position="292"/>
        <end position="318"/>
    </location>
</feature>
<keyword evidence="5 8" id="KW-0812">Transmembrane</keyword>
<comment type="caution">
    <text evidence="10">The sequence shown here is derived from an EMBL/GenBank/DDBJ whole genome shotgun (WGS) entry which is preliminary data.</text>
</comment>
<evidence type="ECO:0000313" key="9">
    <source>
        <dbReference type="EMBL" id="CAE8629329.1"/>
    </source>
</evidence>
<feature type="transmembrane region" description="Helical" evidence="8">
    <location>
        <begin position="175"/>
        <end position="198"/>
    </location>
</feature>
<feature type="transmembrane region" description="Helical" evidence="8">
    <location>
        <begin position="330"/>
        <end position="353"/>
    </location>
</feature>
<organism evidence="10 11">
    <name type="scientific">Polarella glacialis</name>
    <name type="common">Dinoflagellate</name>
    <dbReference type="NCBI Taxonomy" id="89957"/>
    <lineage>
        <taxon>Eukaryota</taxon>
        <taxon>Sar</taxon>
        <taxon>Alveolata</taxon>
        <taxon>Dinophyceae</taxon>
        <taxon>Suessiales</taxon>
        <taxon>Suessiaceae</taxon>
        <taxon>Polarella</taxon>
    </lineage>
</organism>
<reference evidence="10" key="1">
    <citation type="submission" date="2021-02" db="EMBL/GenBank/DDBJ databases">
        <authorList>
            <person name="Dougan E. K."/>
            <person name="Rhodes N."/>
            <person name="Thang M."/>
            <person name="Chan C."/>
        </authorList>
    </citation>
    <scope>NUCLEOTIDE SEQUENCE</scope>
</reference>
<evidence type="ECO:0000256" key="2">
    <source>
        <dbReference type="ARBA" id="ARBA00010199"/>
    </source>
</evidence>
<feature type="transmembrane region" description="Helical" evidence="8">
    <location>
        <begin position="404"/>
        <end position="426"/>
    </location>
</feature>
<gene>
    <name evidence="9" type="ORF">PGLA1383_LOCUS45837</name>
    <name evidence="10" type="ORF">PGLA2088_LOCUS5667</name>
</gene>
<dbReference type="OMA" id="WFFVWKL"/>
<evidence type="ECO:0000256" key="7">
    <source>
        <dbReference type="ARBA" id="ARBA00023136"/>
    </source>
</evidence>
<evidence type="ECO:0000256" key="3">
    <source>
        <dbReference type="ARBA" id="ARBA00022448"/>
    </source>
</evidence>
<dbReference type="Proteomes" id="UP000654075">
    <property type="component" value="Unassembled WGS sequence"/>
</dbReference>
<evidence type="ECO:0008006" key="13">
    <source>
        <dbReference type="Google" id="ProtNLM"/>
    </source>
</evidence>
<keyword evidence="4" id="KW-1003">Cell membrane</keyword>
<comment type="subcellular location">
    <subcellularLocation>
        <location evidence="1">Cell membrane</location>
        <topology evidence="1">Multi-pass membrane protein</topology>
    </subcellularLocation>
</comment>
<dbReference type="GO" id="GO:1990961">
    <property type="term" value="P:xenobiotic detoxification by transmembrane export across the plasma membrane"/>
    <property type="evidence" value="ECO:0007669"/>
    <property type="project" value="InterPro"/>
</dbReference>
<evidence type="ECO:0000313" key="12">
    <source>
        <dbReference type="Proteomes" id="UP000654075"/>
    </source>
</evidence>